<organism evidence="7 9">
    <name type="scientific">Plasmodiophora brassicae</name>
    <name type="common">Clubroot disease agent</name>
    <dbReference type="NCBI Taxonomy" id="37360"/>
    <lineage>
        <taxon>Eukaryota</taxon>
        <taxon>Sar</taxon>
        <taxon>Rhizaria</taxon>
        <taxon>Endomyxa</taxon>
        <taxon>Phytomyxea</taxon>
        <taxon>Plasmodiophorida</taxon>
        <taxon>Plasmodiophoridae</taxon>
        <taxon>Plasmodiophora</taxon>
    </lineage>
</organism>
<keyword evidence="2" id="KW-0808">Transferase</keyword>
<dbReference type="OrthoDB" id="5839at2759"/>
<sequence>MTTPVVELRARRLSNGREGLSGVYLANLKSTPESAPTEYIFKPASEEGVQQRTEIGQPSAVKHGIVVGDAVLKERAAYLVDHCRRAGVPRVYLVVGVMQVTNGSGQVRELGALSEYVRYDCTAEDCGSTVFDVEQVHSIGLLDCRIFNLDRHEGNLLVERRPPGASKLKVSLAPIDHGFSMPSWAQLSDAFFCWSSWRQARIPFSKDTRAYVAALDPIADVSTLVTLGIAPECVLTYVICSTFVQVAVADGDLTLADLAIWMQRNIAQQPGRPSALETLINRAFHLAPFSTAALKSWRTWTTGPLATFLSAFRLLALTAMRKRKASLLATSSCR</sequence>
<dbReference type="PANTHER" id="PTHR45800:SF11">
    <property type="entry name" value="PHOSPHATIDYLINOSITOL 3-KINASE-RELATED PROTEIN KINASE"/>
    <property type="match status" value="1"/>
</dbReference>
<proteinExistence type="inferred from homology"/>
<dbReference type="PANTHER" id="PTHR45800">
    <property type="entry name" value="PHOSPHATIDYLINOSITOL 4-KINASE GAMMA"/>
    <property type="match status" value="1"/>
</dbReference>
<comment type="similarity">
    <text evidence="1">Belongs to the PI3/PI4-kinase family. Type II PI4K subfamily.</text>
</comment>
<evidence type="ECO:0000313" key="8">
    <source>
        <dbReference type="EMBL" id="SPQ93991.1"/>
    </source>
</evidence>
<dbReference type="Proteomes" id="UP000039324">
    <property type="component" value="Unassembled WGS sequence"/>
</dbReference>
<evidence type="ECO:0000256" key="2">
    <source>
        <dbReference type="ARBA" id="ARBA00022679"/>
    </source>
</evidence>
<dbReference type="STRING" id="37360.A0A0G4IZE1"/>
<feature type="domain" description="PI3K/PI4K catalytic" evidence="6">
    <location>
        <begin position="61"/>
        <end position="228"/>
    </location>
</feature>
<evidence type="ECO:0000313" key="9">
    <source>
        <dbReference type="Proteomes" id="UP000039324"/>
    </source>
</evidence>
<name>A0A0G4IZE1_PLABS</name>
<keyword evidence="3" id="KW-0547">Nucleotide-binding</keyword>
<geneLocation type="mitochondrion" evidence="8"/>
<dbReference type="EMBL" id="OVEO01000002">
    <property type="protein sequence ID" value="SPQ93991.1"/>
    <property type="molecule type" value="Genomic_DNA"/>
</dbReference>
<dbReference type="Proteomes" id="UP000290189">
    <property type="component" value="Unassembled WGS sequence"/>
</dbReference>
<dbReference type="AlphaFoldDB" id="A0A0G4IZE1"/>
<keyword evidence="9" id="KW-1185">Reference proteome</keyword>
<keyword evidence="8" id="KW-0496">Mitochondrion</keyword>
<evidence type="ECO:0000256" key="3">
    <source>
        <dbReference type="ARBA" id="ARBA00022741"/>
    </source>
</evidence>
<protein>
    <recommendedName>
        <fullName evidence="6">PI3K/PI4K catalytic domain-containing protein</fullName>
    </recommendedName>
</protein>
<dbReference type="Pfam" id="PF00454">
    <property type="entry name" value="PI3_PI4_kinase"/>
    <property type="match status" value="1"/>
</dbReference>
<dbReference type="InterPro" id="IPR000403">
    <property type="entry name" value="PI3/4_kinase_cat_dom"/>
</dbReference>
<reference evidence="8 10" key="2">
    <citation type="submission" date="2018-03" db="EMBL/GenBank/DDBJ databases">
        <authorList>
            <person name="Fogelqvist J."/>
        </authorList>
    </citation>
    <scope>NUCLEOTIDE SEQUENCE [LARGE SCALE GENOMIC DNA]</scope>
</reference>
<evidence type="ECO:0000313" key="10">
    <source>
        <dbReference type="Proteomes" id="UP000290189"/>
    </source>
</evidence>
<keyword evidence="4" id="KW-0418">Kinase</keyword>
<evidence type="ECO:0000313" key="7">
    <source>
        <dbReference type="EMBL" id="CEP00509.1"/>
    </source>
</evidence>
<evidence type="ECO:0000259" key="6">
    <source>
        <dbReference type="Pfam" id="PF00454"/>
    </source>
</evidence>
<dbReference type="InterPro" id="IPR044571">
    <property type="entry name" value="P4KG1-8"/>
</dbReference>
<dbReference type="GO" id="GO:0005524">
    <property type="term" value="F:ATP binding"/>
    <property type="evidence" value="ECO:0007669"/>
    <property type="project" value="UniProtKB-KW"/>
</dbReference>
<evidence type="ECO:0000256" key="1">
    <source>
        <dbReference type="ARBA" id="ARBA00008941"/>
    </source>
</evidence>
<evidence type="ECO:0000256" key="4">
    <source>
        <dbReference type="ARBA" id="ARBA00022777"/>
    </source>
</evidence>
<gene>
    <name evidence="7" type="ORF">PBRA_001563</name>
    <name evidence="8" type="ORF">PLBR_LOCUS1206</name>
</gene>
<dbReference type="GO" id="GO:0016301">
    <property type="term" value="F:kinase activity"/>
    <property type="evidence" value="ECO:0007669"/>
    <property type="project" value="UniProtKB-KW"/>
</dbReference>
<dbReference type="EMBL" id="CDSF01000101">
    <property type="protein sequence ID" value="CEP00509.1"/>
    <property type="molecule type" value="Genomic_DNA"/>
</dbReference>
<reference evidence="7 9" key="1">
    <citation type="submission" date="2015-02" db="EMBL/GenBank/DDBJ databases">
        <authorList>
            <person name="Chooi Y.-H."/>
        </authorList>
    </citation>
    <scope>NUCLEOTIDE SEQUENCE [LARGE SCALE GENOMIC DNA]</scope>
    <source>
        <strain evidence="7">E3</strain>
    </source>
</reference>
<accession>A0A0G4IZE1</accession>
<evidence type="ECO:0000256" key="5">
    <source>
        <dbReference type="ARBA" id="ARBA00022840"/>
    </source>
</evidence>
<keyword evidence="5" id="KW-0067">ATP-binding</keyword>